<evidence type="ECO:0000313" key="1">
    <source>
        <dbReference type="EMBL" id="KAK9123149.1"/>
    </source>
</evidence>
<accession>A0AAP0IWQ2</accession>
<dbReference type="Proteomes" id="UP001417504">
    <property type="component" value="Unassembled WGS sequence"/>
</dbReference>
<keyword evidence="2" id="KW-1185">Reference proteome</keyword>
<dbReference type="AlphaFoldDB" id="A0AAP0IWQ2"/>
<proteinExistence type="predicted"/>
<comment type="caution">
    <text evidence="1">The sequence shown here is derived from an EMBL/GenBank/DDBJ whole genome shotgun (WGS) entry which is preliminary data.</text>
</comment>
<evidence type="ECO:0000313" key="2">
    <source>
        <dbReference type="Proteomes" id="UP001417504"/>
    </source>
</evidence>
<dbReference type="PANTHER" id="PTHR36355:SF1">
    <property type="entry name" value="EXPRESSED PROTEIN"/>
    <property type="match status" value="1"/>
</dbReference>
<dbReference type="EMBL" id="JBBNAE010000005">
    <property type="protein sequence ID" value="KAK9123149.1"/>
    <property type="molecule type" value="Genomic_DNA"/>
</dbReference>
<protein>
    <submittedName>
        <fullName evidence="1">Uncharacterized protein</fullName>
    </submittedName>
</protein>
<reference evidence="1 2" key="1">
    <citation type="submission" date="2024-01" db="EMBL/GenBank/DDBJ databases">
        <title>Genome assemblies of Stephania.</title>
        <authorList>
            <person name="Yang L."/>
        </authorList>
    </citation>
    <scope>NUCLEOTIDE SEQUENCE [LARGE SCALE GENOMIC DNA]</scope>
    <source>
        <strain evidence="1">QJT</strain>
        <tissue evidence="1">Leaf</tissue>
    </source>
</reference>
<gene>
    <name evidence="1" type="ORF">Sjap_012751</name>
</gene>
<dbReference type="PANTHER" id="PTHR36355">
    <property type="entry name" value="EXPRESSED PROTEIN"/>
    <property type="match status" value="1"/>
</dbReference>
<sequence length="166" mass="18254">MNVSNSTAIHQSPLKSILPRSIAFKAPNQSTLLMASNAVQIVNKASSDKLLKKFAELDEDELSPRRRSSSGSARDALRVMVVKRQRRSFRVIGLDDHSNGESISQSWKSSSSGCNSRALADQKTCLISRCGANGRRSSPAMLRRLGLIRVGEFKNKSLLRAIEKVN</sequence>
<name>A0AAP0IWQ2_9MAGN</name>
<organism evidence="1 2">
    <name type="scientific">Stephania japonica</name>
    <dbReference type="NCBI Taxonomy" id="461633"/>
    <lineage>
        <taxon>Eukaryota</taxon>
        <taxon>Viridiplantae</taxon>
        <taxon>Streptophyta</taxon>
        <taxon>Embryophyta</taxon>
        <taxon>Tracheophyta</taxon>
        <taxon>Spermatophyta</taxon>
        <taxon>Magnoliopsida</taxon>
        <taxon>Ranunculales</taxon>
        <taxon>Menispermaceae</taxon>
        <taxon>Menispermoideae</taxon>
        <taxon>Cissampelideae</taxon>
        <taxon>Stephania</taxon>
    </lineage>
</organism>